<keyword evidence="2" id="KW-1185">Reference proteome</keyword>
<feature type="non-terminal residue" evidence="1">
    <location>
        <position position="1"/>
    </location>
</feature>
<evidence type="ECO:0000313" key="1">
    <source>
        <dbReference type="EMBL" id="CAG8850636.1"/>
    </source>
</evidence>
<gene>
    <name evidence="1" type="ORF">RPERSI_LOCUS36189</name>
</gene>
<sequence length="82" mass="9430">DTFHPTTSTRNFFSLLDSVGIPSVQLKIYEDLKHISPCIDLIVPTRRLCAHLLDDIRECCENGRPVMMNEGEEELIHDGYNR</sequence>
<protein>
    <submittedName>
        <fullName evidence="1">33706_t:CDS:1</fullName>
    </submittedName>
</protein>
<reference evidence="1" key="1">
    <citation type="submission" date="2021-06" db="EMBL/GenBank/DDBJ databases">
        <authorList>
            <person name="Kallberg Y."/>
            <person name="Tangrot J."/>
            <person name="Rosling A."/>
        </authorList>
    </citation>
    <scope>NUCLEOTIDE SEQUENCE</scope>
    <source>
        <strain evidence="1">MA461A</strain>
    </source>
</reference>
<organism evidence="1 2">
    <name type="scientific">Racocetra persica</name>
    <dbReference type="NCBI Taxonomy" id="160502"/>
    <lineage>
        <taxon>Eukaryota</taxon>
        <taxon>Fungi</taxon>
        <taxon>Fungi incertae sedis</taxon>
        <taxon>Mucoromycota</taxon>
        <taxon>Glomeromycotina</taxon>
        <taxon>Glomeromycetes</taxon>
        <taxon>Diversisporales</taxon>
        <taxon>Gigasporaceae</taxon>
        <taxon>Racocetra</taxon>
    </lineage>
</organism>
<comment type="caution">
    <text evidence="1">The sequence shown here is derived from an EMBL/GenBank/DDBJ whole genome shotgun (WGS) entry which is preliminary data.</text>
</comment>
<evidence type="ECO:0000313" key="2">
    <source>
        <dbReference type="Proteomes" id="UP000789920"/>
    </source>
</evidence>
<dbReference type="Proteomes" id="UP000789920">
    <property type="component" value="Unassembled WGS sequence"/>
</dbReference>
<accession>A0ACA9SYQ6</accession>
<dbReference type="EMBL" id="CAJVQC010171842">
    <property type="protein sequence ID" value="CAG8850636.1"/>
    <property type="molecule type" value="Genomic_DNA"/>
</dbReference>
<feature type="non-terminal residue" evidence="1">
    <location>
        <position position="82"/>
    </location>
</feature>
<proteinExistence type="predicted"/>
<name>A0ACA9SYQ6_9GLOM</name>